<dbReference type="GO" id="GO:0061630">
    <property type="term" value="F:ubiquitin protein ligase activity"/>
    <property type="evidence" value="ECO:0007669"/>
    <property type="project" value="UniProtKB-EC"/>
</dbReference>
<dbReference type="Pfam" id="PF25333">
    <property type="entry name" value="DUF2921_N"/>
    <property type="match status" value="2"/>
</dbReference>
<organism evidence="12 13">
    <name type="scientific">Escallonia herrerae</name>
    <dbReference type="NCBI Taxonomy" id="1293975"/>
    <lineage>
        <taxon>Eukaryota</taxon>
        <taxon>Viridiplantae</taxon>
        <taxon>Streptophyta</taxon>
        <taxon>Embryophyta</taxon>
        <taxon>Tracheophyta</taxon>
        <taxon>Spermatophyta</taxon>
        <taxon>Magnoliopsida</taxon>
        <taxon>eudicotyledons</taxon>
        <taxon>Gunneridae</taxon>
        <taxon>Pentapetalae</taxon>
        <taxon>asterids</taxon>
        <taxon>campanulids</taxon>
        <taxon>Escalloniales</taxon>
        <taxon>Escalloniaceae</taxon>
        <taxon>Escallonia</taxon>
    </lineage>
</organism>
<dbReference type="Proteomes" id="UP001188597">
    <property type="component" value="Unassembled WGS sequence"/>
</dbReference>
<dbReference type="AlphaFoldDB" id="A0AA89BC16"/>
<comment type="catalytic activity">
    <reaction evidence="1">
        <text>S-ubiquitinyl-[E2 ubiquitin-conjugating enzyme]-L-cysteine + [acceptor protein]-L-lysine = [E2 ubiquitin-conjugating enzyme]-L-cysteine + N(6)-ubiquitinyl-[acceptor protein]-L-lysine.</text>
        <dbReference type="EC" id="2.3.2.27"/>
    </reaction>
</comment>
<dbReference type="Pfam" id="PF11145">
    <property type="entry name" value="DUF2921"/>
    <property type="match status" value="1"/>
</dbReference>
<evidence type="ECO:0000256" key="3">
    <source>
        <dbReference type="ARBA" id="ARBA00004906"/>
    </source>
</evidence>
<dbReference type="EC" id="2.3.2.27" evidence="4"/>
<proteinExistence type="predicted"/>
<evidence type="ECO:0000256" key="7">
    <source>
        <dbReference type="ARBA" id="ARBA00022786"/>
    </source>
</evidence>
<gene>
    <name evidence="12" type="ORF">RJ639_033341</name>
</gene>
<dbReference type="PANTHER" id="PTHR33389:SF18">
    <property type="entry name" value="OS01G0677900 PROTEIN"/>
    <property type="match status" value="1"/>
</dbReference>
<evidence type="ECO:0000256" key="5">
    <source>
        <dbReference type="ARBA" id="ARBA00022679"/>
    </source>
</evidence>
<evidence type="ECO:0000313" key="12">
    <source>
        <dbReference type="EMBL" id="KAK3034963.1"/>
    </source>
</evidence>
<evidence type="ECO:0000256" key="6">
    <source>
        <dbReference type="ARBA" id="ARBA00022692"/>
    </source>
</evidence>
<dbReference type="InterPro" id="IPR057425">
    <property type="entry name" value="DUF2921_N"/>
</dbReference>
<comment type="pathway">
    <text evidence="3">Protein modification; protein ubiquitination.</text>
</comment>
<keyword evidence="7" id="KW-0833">Ubl conjugation pathway</keyword>
<sequence length="498" mass="55155">MHGRISSLVMSENILDLDAVFKLNYAKNKTISNILVSGVLESLSSPDDLNYFDSISMLAVSKEIPYKNTLVSEEFNQGNSGEIDCPPNSSLSLQPSRVCSRLTRPFTSYKVDYASKCISFQNCTSLGEEFGFPPNFMTLKAIDCPNDGQSIRYVVEFSKMSFVAYYKFLNPTRTFVAEASWDANKNRLSIVACRILNQFDPLGSAHVGNCSIRMSLRTTIMEAIEQPDSVYSGPVNISEIGLTLLYSGKLADSSLNLSLTPNGEDRSIEISAEGVYDAATGFLCMIGCRNLYSHENPTHDSMDCNILVKFQLPSLQEGRYVQGSIVSMREDNDLLYFDQLNLSAEAFYSNSATTQSVSWSRTDFKIIVRLVSNTLACVFVGLQLLYAKKHPDLLPLISLDMLAILSSGHIVPVVQNFQALLLRIRNGENAFGGSGGWLEVIQVLCEVVASGLLLSLLGHRRVWTQKFSDGEKRSLWASEKKAILVSFAYGIMRPPKVL</sequence>
<comment type="caution">
    <text evidence="12">The sequence shown here is derived from an EMBL/GenBank/DDBJ whole genome shotgun (WGS) entry which is preliminary data.</text>
</comment>
<dbReference type="PANTHER" id="PTHR33389">
    <property type="entry name" value="FAMILY PROTEIN, PUTATIVE (DUF2921)-RELATED"/>
    <property type="match status" value="1"/>
</dbReference>
<reference evidence="12" key="1">
    <citation type="submission" date="2022-12" db="EMBL/GenBank/DDBJ databases">
        <title>Draft genome assemblies for two species of Escallonia (Escalloniales).</title>
        <authorList>
            <person name="Chanderbali A."/>
            <person name="Dervinis C."/>
            <person name="Anghel I."/>
            <person name="Soltis D."/>
            <person name="Soltis P."/>
            <person name="Zapata F."/>
        </authorList>
    </citation>
    <scope>NUCLEOTIDE SEQUENCE</scope>
    <source>
        <strain evidence="12">UCBG64.0493</strain>
        <tissue evidence="12">Leaf</tissue>
    </source>
</reference>
<evidence type="ECO:0000259" key="11">
    <source>
        <dbReference type="Pfam" id="PF25333"/>
    </source>
</evidence>
<feature type="domain" description="DUF2921" evidence="11">
    <location>
        <begin position="108"/>
        <end position="217"/>
    </location>
</feature>
<keyword evidence="8" id="KW-1133">Transmembrane helix</keyword>
<evidence type="ECO:0000256" key="1">
    <source>
        <dbReference type="ARBA" id="ARBA00000900"/>
    </source>
</evidence>
<dbReference type="EMBL" id="JAVXUP010000186">
    <property type="protein sequence ID" value="KAK3034963.1"/>
    <property type="molecule type" value="Genomic_DNA"/>
</dbReference>
<name>A0AA89BC16_9ASTE</name>
<protein>
    <recommendedName>
        <fullName evidence="4">RING-type E3 ubiquitin transferase</fullName>
        <ecNumber evidence="4">2.3.2.27</ecNumber>
    </recommendedName>
</protein>
<keyword evidence="6" id="KW-0812">Transmembrane</keyword>
<evidence type="ECO:0000256" key="2">
    <source>
        <dbReference type="ARBA" id="ARBA00004127"/>
    </source>
</evidence>
<feature type="domain" description="SWEET-like" evidence="10">
    <location>
        <begin position="357"/>
        <end position="487"/>
    </location>
</feature>
<evidence type="ECO:0000256" key="8">
    <source>
        <dbReference type="ARBA" id="ARBA00022989"/>
    </source>
</evidence>
<keyword evidence="9" id="KW-0472">Membrane</keyword>
<keyword evidence="5" id="KW-0808">Transferase</keyword>
<dbReference type="InterPro" id="IPR021319">
    <property type="entry name" value="DUF2921"/>
</dbReference>
<comment type="subcellular location">
    <subcellularLocation>
        <location evidence="2">Endomembrane system</location>
        <topology evidence="2">Multi-pass membrane protein</topology>
    </subcellularLocation>
</comment>
<accession>A0AA89BC16</accession>
<evidence type="ECO:0000259" key="10">
    <source>
        <dbReference type="Pfam" id="PF11145"/>
    </source>
</evidence>
<keyword evidence="13" id="KW-1185">Reference proteome</keyword>
<dbReference type="GO" id="GO:0012505">
    <property type="term" value="C:endomembrane system"/>
    <property type="evidence" value="ECO:0007669"/>
    <property type="project" value="UniProtKB-SubCell"/>
</dbReference>
<evidence type="ECO:0000256" key="4">
    <source>
        <dbReference type="ARBA" id="ARBA00012483"/>
    </source>
</evidence>
<evidence type="ECO:0000256" key="9">
    <source>
        <dbReference type="ARBA" id="ARBA00023136"/>
    </source>
</evidence>
<feature type="domain" description="DUF2921" evidence="11">
    <location>
        <begin position="267"/>
        <end position="340"/>
    </location>
</feature>
<evidence type="ECO:0000313" key="13">
    <source>
        <dbReference type="Proteomes" id="UP001188597"/>
    </source>
</evidence>